<evidence type="ECO:0000256" key="3">
    <source>
        <dbReference type="ARBA" id="ARBA00022960"/>
    </source>
</evidence>
<organism evidence="8 9">
    <name type="scientific">Solirubrobacter deserti</name>
    <dbReference type="NCBI Taxonomy" id="2282478"/>
    <lineage>
        <taxon>Bacteria</taxon>
        <taxon>Bacillati</taxon>
        <taxon>Actinomycetota</taxon>
        <taxon>Thermoleophilia</taxon>
        <taxon>Solirubrobacterales</taxon>
        <taxon>Solirubrobacteraceae</taxon>
        <taxon>Solirubrobacter</taxon>
    </lineage>
</organism>
<comment type="similarity">
    <text evidence="1">Belongs to the MreC family.</text>
</comment>
<accession>A0ABT4RQE1</accession>
<evidence type="ECO:0000313" key="9">
    <source>
        <dbReference type="Proteomes" id="UP001147700"/>
    </source>
</evidence>
<dbReference type="PANTHER" id="PTHR34138:SF1">
    <property type="entry name" value="CELL SHAPE-DETERMINING PROTEIN MREC"/>
    <property type="match status" value="1"/>
</dbReference>
<dbReference type="PANTHER" id="PTHR34138">
    <property type="entry name" value="CELL SHAPE-DETERMINING PROTEIN MREC"/>
    <property type="match status" value="1"/>
</dbReference>
<evidence type="ECO:0000259" key="7">
    <source>
        <dbReference type="Pfam" id="PF04085"/>
    </source>
</evidence>
<name>A0ABT4RQE1_9ACTN</name>
<keyword evidence="6" id="KW-1133">Transmembrane helix</keyword>
<dbReference type="RefSeq" id="WP_202958227.1">
    <property type="nucleotide sequence ID" value="NZ_JAPCID010000045.1"/>
</dbReference>
<dbReference type="InterPro" id="IPR042177">
    <property type="entry name" value="Cell/Rod_1"/>
</dbReference>
<keyword evidence="6" id="KW-0812">Transmembrane</keyword>
<evidence type="ECO:0000256" key="5">
    <source>
        <dbReference type="SAM" id="MobiDB-lite"/>
    </source>
</evidence>
<dbReference type="Pfam" id="PF04085">
    <property type="entry name" value="MreC"/>
    <property type="match status" value="1"/>
</dbReference>
<gene>
    <name evidence="8" type="ORF">OJ962_25035</name>
</gene>
<evidence type="ECO:0000256" key="1">
    <source>
        <dbReference type="ARBA" id="ARBA00009369"/>
    </source>
</evidence>
<reference evidence="8" key="1">
    <citation type="submission" date="2022-10" db="EMBL/GenBank/DDBJ databases">
        <title>The WGS of Solirubrobacter sp. CPCC 204708.</title>
        <authorList>
            <person name="Jiang Z."/>
        </authorList>
    </citation>
    <scope>NUCLEOTIDE SEQUENCE</scope>
    <source>
        <strain evidence="8">CPCC 204708</strain>
    </source>
</reference>
<keyword evidence="9" id="KW-1185">Reference proteome</keyword>
<dbReference type="InterPro" id="IPR055342">
    <property type="entry name" value="MreC_beta-barrel_core"/>
</dbReference>
<dbReference type="EMBL" id="JAPCID010000045">
    <property type="protein sequence ID" value="MDA0140786.1"/>
    <property type="molecule type" value="Genomic_DNA"/>
</dbReference>
<evidence type="ECO:0000256" key="6">
    <source>
        <dbReference type="SAM" id="Phobius"/>
    </source>
</evidence>
<evidence type="ECO:0000313" key="8">
    <source>
        <dbReference type="EMBL" id="MDA0140786.1"/>
    </source>
</evidence>
<dbReference type="Gene3D" id="2.40.10.340">
    <property type="entry name" value="Rod shape-determining protein MreC, domain 1"/>
    <property type="match status" value="1"/>
</dbReference>
<feature type="region of interest" description="Disordered" evidence="5">
    <location>
        <begin position="18"/>
        <end position="59"/>
    </location>
</feature>
<dbReference type="InterPro" id="IPR007221">
    <property type="entry name" value="MreC"/>
</dbReference>
<keyword evidence="3" id="KW-0133">Cell shape</keyword>
<dbReference type="Gene3D" id="2.40.10.350">
    <property type="entry name" value="Rod shape-determining protein MreC, domain 2"/>
    <property type="match status" value="1"/>
</dbReference>
<evidence type="ECO:0000256" key="2">
    <source>
        <dbReference type="ARBA" id="ARBA00013855"/>
    </source>
</evidence>
<feature type="transmembrane region" description="Helical" evidence="6">
    <location>
        <begin position="65"/>
        <end position="85"/>
    </location>
</feature>
<protein>
    <recommendedName>
        <fullName evidence="2">Cell shape-determining protein MreC</fullName>
    </recommendedName>
    <alternativeName>
        <fullName evidence="4">Cell shape protein MreC</fullName>
    </alternativeName>
</protein>
<proteinExistence type="inferred from homology"/>
<feature type="domain" description="Rod shape-determining protein MreC beta-barrel core" evidence="7">
    <location>
        <begin position="137"/>
        <end position="289"/>
    </location>
</feature>
<dbReference type="InterPro" id="IPR042175">
    <property type="entry name" value="Cell/Rod_MreC_2"/>
</dbReference>
<comment type="caution">
    <text evidence="8">The sequence shown here is derived from an EMBL/GenBank/DDBJ whole genome shotgun (WGS) entry which is preliminary data.</text>
</comment>
<evidence type="ECO:0000256" key="4">
    <source>
        <dbReference type="ARBA" id="ARBA00032089"/>
    </source>
</evidence>
<dbReference type="Proteomes" id="UP001147700">
    <property type="component" value="Unassembled WGS sequence"/>
</dbReference>
<keyword evidence="6" id="KW-0472">Membrane</keyword>
<sequence length="302" mass="32048">MPDILDELRTALDSAFERAEKADGARAQRPPKRRSTPGHTAGPDGAAHVGEARRVGPPRGRRSRFLTVVMPVAAAALVFAAVVAYRPARERIPADERAVPATADAGRRIVQVDPRTGKIIPAAPPFGRRYKPVSAIVSGRSSKTWDQQVQIDKGLADGVHRGDSVIDAAGLVGTVANATRGSAVVTLITDPSFATSVYAGRDRNLGSVTSAFGSPGALLFEPVDGSANVRANDLVYTAGTIDPALESRYPRAVPIGRVSRIELGNGDLDRRFYVEPAAELSRLDIVQVLTDARSRSGTSENR</sequence>